<sequence>MKFPDEHISKVSMFVANSITVPRRTDEEEQFEIEKLPFIVPELIRAELLSIFKNASTTEKKKSSAQT</sequence>
<dbReference type="AlphaFoldDB" id="A0A8R1E7A7"/>
<dbReference type="Proteomes" id="UP000005237">
    <property type="component" value="Unassembled WGS sequence"/>
</dbReference>
<name>A0A8R1E7A7_CAEJA</name>
<accession>A0A8R1E7A7</accession>
<evidence type="ECO:0000313" key="1">
    <source>
        <dbReference type="EnsemblMetazoa" id="CJA25628.1"/>
    </source>
</evidence>
<reference evidence="1" key="2">
    <citation type="submission" date="2022-06" db="UniProtKB">
        <authorList>
            <consortium name="EnsemblMetazoa"/>
        </authorList>
    </citation>
    <scope>IDENTIFICATION</scope>
    <source>
        <strain evidence="1">DF5081</strain>
    </source>
</reference>
<organism evidence="1 2">
    <name type="scientific">Caenorhabditis japonica</name>
    <dbReference type="NCBI Taxonomy" id="281687"/>
    <lineage>
        <taxon>Eukaryota</taxon>
        <taxon>Metazoa</taxon>
        <taxon>Ecdysozoa</taxon>
        <taxon>Nematoda</taxon>
        <taxon>Chromadorea</taxon>
        <taxon>Rhabditida</taxon>
        <taxon>Rhabditina</taxon>
        <taxon>Rhabditomorpha</taxon>
        <taxon>Rhabditoidea</taxon>
        <taxon>Rhabditidae</taxon>
        <taxon>Peloderinae</taxon>
        <taxon>Caenorhabditis</taxon>
    </lineage>
</organism>
<protein>
    <submittedName>
        <fullName evidence="1">Uncharacterized protein</fullName>
    </submittedName>
</protein>
<keyword evidence="2" id="KW-1185">Reference proteome</keyword>
<evidence type="ECO:0000313" key="2">
    <source>
        <dbReference type="Proteomes" id="UP000005237"/>
    </source>
</evidence>
<proteinExistence type="predicted"/>
<dbReference type="EnsemblMetazoa" id="CJA25628.1">
    <property type="protein sequence ID" value="CJA25628.1"/>
    <property type="gene ID" value="WBGene00181200"/>
</dbReference>
<reference evidence="2" key="1">
    <citation type="submission" date="2010-08" db="EMBL/GenBank/DDBJ databases">
        <authorList>
            <consortium name="Caenorhabditis japonica Sequencing Consortium"/>
            <person name="Wilson R.K."/>
        </authorList>
    </citation>
    <scope>NUCLEOTIDE SEQUENCE [LARGE SCALE GENOMIC DNA]</scope>
    <source>
        <strain evidence="2">DF5081</strain>
    </source>
</reference>